<proteinExistence type="predicted"/>
<organism evidence="2 3">
    <name type="scientific">Microtetraspora malaysiensis</name>
    <dbReference type="NCBI Taxonomy" id="161358"/>
    <lineage>
        <taxon>Bacteria</taxon>
        <taxon>Bacillati</taxon>
        <taxon>Actinomycetota</taxon>
        <taxon>Actinomycetes</taxon>
        <taxon>Streptosporangiales</taxon>
        <taxon>Streptosporangiaceae</taxon>
        <taxon>Microtetraspora</taxon>
    </lineage>
</organism>
<feature type="transmembrane region" description="Helical" evidence="1">
    <location>
        <begin position="144"/>
        <end position="165"/>
    </location>
</feature>
<protein>
    <recommendedName>
        <fullName evidence="4">DUF998 domain-containing protein</fullName>
    </recommendedName>
</protein>
<keyword evidence="3" id="KW-1185">Reference proteome</keyword>
<feature type="transmembrane region" description="Helical" evidence="1">
    <location>
        <begin position="107"/>
        <end position="124"/>
    </location>
</feature>
<feature type="transmembrane region" description="Helical" evidence="1">
    <location>
        <begin position="177"/>
        <end position="196"/>
    </location>
</feature>
<keyword evidence="1" id="KW-0472">Membrane</keyword>
<feature type="transmembrane region" description="Helical" evidence="1">
    <location>
        <begin position="203"/>
        <end position="222"/>
    </location>
</feature>
<feature type="transmembrane region" description="Helical" evidence="1">
    <location>
        <begin position="44"/>
        <end position="62"/>
    </location>
</feature>
<accession>A0ABW6SUU8</accession>
<evidence type="ECO:0000256" key="1">
    <source>
        <dbReference type="SAM" id="Phobius"/>
    </source>
</evidence>
<reference evidence="2 3" key="1">
    <citation type="submission" date="2024-10" db="EMBL/GenBank/DDBJ databases">
        <title>The Natural Products Discovery Center: Release of the First 8490 Sequenced Strains for Exploring Actinobacteria Biosynthetic Diversity.</title>
        <authorList>
            <person name="Kalkreuter E."/>
            <person name="Kautsar S.A."/>
            <person name="Yang D."/>
            <person name="Bader C.D."/>
            <person name="Teijaro C.N."/>
            <person name="Fluegel L."/>
            <person name="Davis C.M."/>
            <person name="Simpson J.R."/>
            <person name="Lauterbach L."/>
            <person name="Steele A.D."/>
            <person name="Gui C."/>
            <person name="Meng S."/>
            <person name="Li G."/>
            <person name="Viehrig K."/>
            <person name="Ye F."/>
            <person name="Su P."/>
            <person name="Kiefer A.F."/>
            <person name="Nichols A."/>
            <person name="Cepeda A.J."/>
            <person name="Yan W."/>
            <person name="Fan B."/>
            <person name="Jiang Y."/>
            <person name="Adhikari A."/>
            <person name="Zheng C.-J."/>
            <person name="Schuster L."/>
            <person name="Cowan T.M."/>
            <person name="Smanski M.J."/>
            <person name="Chevrette M.G."/>
            <person name="De Carvalho L.P.S."/>
            <person name="Shen B."/>
        </authorList>
    </citation>
    <scope>NUCLEOTIDE SEQUENCE [LARGE SCALE GENOMIC DNA]</scope>
    <source>
        <strain evidence="2 3">NPDC002173</strain>
    </source>
</reference>
<sequence>MDRPARTGFEDPGEPSRGQGALLAEHHALRSSARKHLRGSWGPLLGFGLVSLAAVPIARHAFNFGAHGRYVVSYPLFAYAELKGVCRVHVEGAPCDAHEFDGSVLRFLAWGLWFAVLPVLWLTFARWYRRRGEIRGIMPRRRPWLWAVALTFTLVVAASLALFLLRGQPGNASFLENSYASPWYVVGVGLLVLGLLERRWITATAGLCHVALLSAYLAPTWGTSWLPWAHPAEPGWLDGPEFKALLLAAILLVAGAAEWASARPARAHRTGSLIARTT</sequence>
<evidence type="ECO:0000313" key="2">
    <source>
        <dbReference type="EMBL" id="MFF3667937.1"/>
    </source>
</evidence>
<evidence type="ECO:0000313" key="3">
    <source>
        <dbReference type="Proteomes" id="UP001602013"/>
    </source>
</evidence>
<keyword evidence="1" id="KW-1133">Transmembrane helix</keyword>
<evidence type="ECO:0008006" key="4">
    <source>
        <dbReference type="Google" id="ProtNLM"/>
    </source>
</evidence>
<dbReference type="Proteomes" id="UP001602013">
    <property type="component" value="Unassembled WGS sequence"/>
</dbReference>
<comment type="caution">
    <text evidence="2">The sequence shown here is derived from an EMBL/GenBank/DDBJ whole genome shotgun (WGS) entry which is preliminary data.</text>
</comment>
<name>A0ABW6SUU8_9ACTN</name>
<keyword evidence="1" id="KW-0812">Transmembrane</keyword>
<feature type="transmembrane region" description="Helical" evidence="1">
    <location>
        <begin position="242"/>
        <end position="260"/>
    </location>
</feature>
<gene>
    <name evidence="2" type="ORF">ACFYXI_20305</name>
</gene>
<dbReference type="RefSeq" id="WP_387413231.1">
    <property type="nucleotide sequence ID" value="NZ_JBIASD010000013.1"/>
</dbReference>
<dbReference type="EMBL" id="JBIASD010000013">
    <property type="protein sequence ID" value="MFF3667937.1"/>
    <property type="molecule type" value="Genomic_DNA"/>
</dbReference>